<keyword evidence="4" id="KW-0560">Oxidoreductase</keyword>
<dbReference type="RefSeq" id="WP_220210699.1">
    <property type="nucleotide sequence ID" value="NZ_BNJK01000002.1"/>
</dbReference>
<dbReference type="Pfam" id="PF00067">
    <property type="entry name" value="p450"/>
    <property type="match status" value="1"/>
</dbReference>
<keyword evidence="6" id="KW-0503">Monooxygenase</keyword>
<dbReference type="GO" id="GO:0016705">
    <property type="term" value="F:oxidoreductase activity, acting on paired donors, with incorporation or reduction of molecular oxygen"/>
    <property type="evidence" value="ECO:0007669"/>
    <property type="project" value="InterPro"/>
</dbReference>
<comment type="similarity">
    <text evidence="1">Belongs to the cytochrome P450 family.</text>
</comment>
<dbReference type="AlphaFoldDB" id="A0A8J3NA83"/>
<dbReference type="SUPFAM" id="SSF48264">
    <property type="entry name" value="Cytochrome P450"/>
    <property type="match status" value="1"/>
</dbReference>
<evidence type="ECO:0000256" key="7">
    <source>
        <dbReference type="SAM" id="MobiDB-lite"/>
    </source>
</evidence>
<evidence type="ECO:0000256" key="3">
    <source>
        <dbReference type="ARBA" id="ARBA00022723"/>
    </source>
</evidence>
<gene>
    <name evidence="8" type="ORF">KSF_101600</name>
</gene>
<evidence type="ECO:0000313" key="8">
    <source>
        <dbReference type="EMBL" id="GHP00113.1"/>
    </source>
</evidence>
<dbReference type="InterPro" id="IPR002397">
    <property type="entry name" value="Cyt_P450_B"/>
</dbReference>
<dbReference type="InterPro" id="IPR001128">
    <property type="entry name" value="Cyt_P450"/>
</dbReference>
<evidence type="ECO:0000313" key="9">
    <source>
        <dbReference type="Proteomes" id="UP000597444"/>
    </source>
</evidence>
<dbReference type="Proteomes" id="UP000597444">
    <property type="component" value="Unassembled WGS sequence"/>
</dbReference>
<organism evidence="8 9">
    <name type="scientific">Reticulibacter mediterranei</name>
    <dbReference type="NCBI Taxonomy" id="2778369"/>
    <lineage>
        <taxon>Bacteria</taxon>
        <taxon>Bacillati</taxon>
        <taxon>Chloroflexota</taxon>
        <taxon>Ktedonobacteria</taxon>
        <taxon>Ktedonobacterales</taxon>
        <taxon>Reticulibacteraceae</taxon>
        <taxon>Reticulibacter</taxon>
    </lineage>
</organism>
<keyword evidence="2" id="KW-0349">Heme</keyword>
<keyword evidence="3" id="KW-0479">Metal-binding</keyword>
<dbReference type="Gene3D" id="1.10.630.10">
    <property type="entry name" value="Cytochrome P450"/>
    <property type="match status" value="1"/>
</dbReference>
<evidence type="ECO:0000256" key="2">
    <source>
        <dbReference type="ARBA" id="ARBA00022617"/>
    </source>
</evidence>
<evidence type="ECO:0000256" key="5">
    <source>
        <dbReference type="ARBA" id="ARBA00023004"/>
    </source>
</evidence>
<evidence type="ECO:0000256" key="6">
    <source>
        <dbReference type="ARBA" id="ARBA00023033"/>
    </source>
</evidence>
<evidence type="ECO:0000256" key="4">
    <source>
        <dbReference type="ARBA" id="ARBA00023002"/>
    </source>
</evidence>
<reference evidence="8" key="1">
    <citation type="submission" date="2020-10" db="EMBL/GenBank/DDBJ databases">
        <title>Taxonomic study of unclassified bacteria belonging to the class Ktedonobacteria.</title>
        <authorList>
            <person name="Yabe S."/>
            <person name="Wang C.M."/>
            <person name="Zheng Y."/>
            <person name="Sakai Y."/>
            <person name="Cavaletti L."/>
            <person name="Monciardini P."/>
            <person name="Donadio S."/>
        </authorList>
    </citation>
    <scope>NUCLEOTIDE SEQUENCE</scope>
    <source>
        <strain evidence="8">ID150040</strain>
    </source>
</reference>
<dbReference type="InterPro" id="IPR036396">
    <property type="entry name" value="Cyt_P450_sf"/>
</dbReference>
<dbReference type="GO" id="GO:0020037">
    <property type="term" value="F:heme binding"/>
    <property type="evidence" value="ECO:0007669"/>
    <property type="project" value="InterPro"/>
</dbReference>
<protein>
    <submittedName>
        <fullName evidence="8">Cytochrome P450</fullName>
    </submittedName>
</protein>
<dbReference type="CDD" id="cd20625">
    <property type="entry name" value="CYP164-like"/>
    <property type="match status" value="1"/>
</dbReference>
<feature type="region of interest" description="Disordered" evidence="7">
    <location>
        <begin position="64"/>
        <end position="84"/>
    </location>
</feature>
<dbReference type="GO" id="GO:0005506">
    <property type="term" value="F:iron ion binding"/>
    <property type="evidence" value="ECO:0007669"/>
    <property type="project" value="InterPro"/>
</dbReference>
<name>A0A8J3NA83_9CHLR</name>
<dbReference type="PRINTS" id="PR00359">
    <property type="entry name" value="BP450"/>
</dbReference>
<dbReference type="PANTHER" id="PTHR46696:SF1">
    <property type="entry name" value="CYTOCHROME P450 YJIB-RELATED"/>
    <property type="match status" value="1"/>
</dbReference>
<keyword evidence="9" id="KW-1185">Reference proteome</keyword>
<dbReference type="FunFam" id="1.10.630.10:FF:000018">
    <property type="entry name" value="Cytochrome P450 monooxygenase"/>
    <property type="match status" value="1"/>
</dbReference>
<dbReference type="EMBL" id="BNJK01000002">
    <property type="protein sequence ID" value="GHP00113.1"/>
    <property type="molecule type" value="Genomic_DNA"/>
</dbReference>
<dbReference type="PANTHER" id="PTHR46696">
    <property type="entry name" value="P450, PUTATIVE (EUROFUNG)-RELATED"/>
    <property type="match status" value="1"/>
</dbReference>
<accession>A0A8J3NA83</accession>
<comment type="caution">
    <text evidence="8">The sequence shown here is derived from an EMBL/GenBank/DDBJ whole genome shotgun (WGS) entry which is preliminary data.</text>
</comment>
<evidence type="ECO:0000256" key="1">
    <source>
        <dbReference type="ARBA" id="ARBA00010617"/>
    </source>
</evidence>
<keyword evidence="5" id="KW-0408">Iron</keyword>
<dbReference type="PRINTS" id="PR00385">
    <property type="entry name" value="P450"/>
</dbReference>
<sequence length="408" mass="45769">MTQTPVIPSEKLFAQVLDPTSRADPYPLYARLRQTPVSLQEDGTYVVSTYREINLLLHDPRISSDERKSAHPARTLDTPGGPNPPAFIFTDPPLHTLLRRQIMQQFTPQRIGGMQEHIEQAVNALLDARKQQHQFDLVQDFAYPLPVTIICRLLGVPTEDEPRFRGWSSALVRTLDPTESLSEAEKQHAVQSHTQLIAYMKQLSETRRAHPQDDLFSALVVGDSPDGRLSEPDLLATMVLLLIAGHETTVNLITNSMLALLRHPEVFERLRRNPDLAIATVEEMLRYDPPVQFRTRTTLADISIAGVSIPKGARVALLLASGSHDPARFVDPDRFWPEREENEHLGFGGSDHYCVGAPLARREGVVAVKALARRLQAPRLVTDPPPYRKNAALRGPEHLQIAFEHLNE</sequence>
<proteinExistence type="inferred from homology"/>
<dbReference type="GO" id="GO:0004497">
    <property type="term" value="F:monooxygenase activity"/>
    <property type="evidence" value="ECO:0007669"/>
    <property type="project" value="UniProtKB-KW"/>
</dbReference>